<proteinExistence type="predicted"/>
<dbReference type="Proteomes" id="UP000437017">
    <property type="component" value="Unassembled WGS sequence"/>
</dbReference>
<feature type="non-terminal residue" evidence="2">
    <location>
        <position position="292"/>
    </location>
</feature>
<dbReference type="EMBL" id="SGJD01000495">
    <property type="protein sequence ID" value="KAB0404973.1"/>
    <property type="molecule type" value="Genomic_DNA"/>
</dbReference>
<evidence type="ECO:0000256" key="1">
    <source>
        <dbReference type="SAM" id="MobiDB-lite"/>
    </source>
</evidence>
<gene>
    <name evidence="2" type="ORF">E2I00_016872</name>
</gene>
<keyword evidence="3" id="KW-1185">Reference proteome</keyword>
<feature type="non-terminal residue" evidence="2">
    <location>
        <position position="1"/>
    </location>
</feature>
<evidence type="ECO:0000313" key="3">
    <source>
        <dbReference type="Proteomes" id="UP000437017"/>
    </source>
</evidence>
<protein>
    <submittedName>
        <fullName evidence="2">Uncharacterized protein</fullName>
    </submittedName>
</protein>
<dbReference type="OrthoDB" id="10583706at2759"/>
<feature type="region of interest" description="Disordered" evidence="1">
    <location>
        <begin position="186"/>
        <end position="292"/>
    </location>
</feature>
<comment type="caution">
    <text evidence="2">The sequence shown here is derived from an EMBL/GenBank/DDBJ whole genome shotgun (WGS) entry which is preliminary data.</text>
</comment>
<sequence>LPREAGLAVQNGRRLLAPTAISLTPWPRYLKVLVRGCPVFRMSLAGPGIAFSAHTPQTPGQVPVQEAGEERRAHRKPLLVHLRRPWLQLTLARMLCLFGESKERGEDRKARTRDSWGKPTSIEQGTNKPTPVPVPSAVCTGGAPSAGGSLDWALSPPSSPNSWVSTRISADVGAWVLGAPRALNYPQTQVPPTPGAGGGGLWASSPGARRSQADHKKHLPTRFESRSFPWGKAEVGGHTARRQSKLSTCREPCRGCSAPGGGAGEAGEQRAGYGGDRPGQVGRVPREWVSAY</sequence>
<feature type="compositionally biased region" description="Basic and acidic residues" evidence="1">
    <location>
        <begin position="103"/>
        <end position="116"/>
    </location>
</feature>
<organism evidence="2 3">
    <name type="scientific">Balaenoptera physalus</name>
    <name type="common">Fin whale</name>
    <name type="synonym">Balaena physalus</name>
    <dbReference type="NCBI Taxonomy" id="9770"/>
    <lineage>
        <taxon>Eukaryota</taxon>
        <taxon>Metazoa</taxon>
        <taxon>Chordata</taxon>
        <taxon>Craniata</taxon>
        <taxon>Vertebrata</taxon>
        <taxon>Euteleostomi</taxon>
        <taxon>Mammalia</taxon>
        <taxon>Eutheria</taxon>
        <taxon>Laurasiatheria</taxon>
        <taxon>Artiodactyla</taxon>
        <taxon>Whippomorpha</taxon>
        <taxon>Cetacea</taxon>
        <taxon>Mysticeti</taxon>
        <taxon>Balaenopteridae</taxon>
        <taxon>Balaenoptera</taxon>
    </lineage>
</organism>
<evidence type="ECO:0000313" key="2">
    <source>
        <dbReference type="EMBL" id="KAB0404973.1"/>
    </source>
</evidence>
<accession>A0A6A1QD54</accession>
<feature type="region of interest" description="Disordered" evidence="1">
    <location>
        <begin position="103"/>
        <end position="134"/>
    </location>
</feature>
<reference evidence="2 3" key="1">
    <citation type="journal article" date="2019" name="PLoS ONE">
        <title>Genomic analyses reveal an absence of contemporary introgressive admixture between fin whales and blue whales, despite known hybrids.</title>
        <authorList>
            <person name="Westbury M.V."/>
            <person name="Petersen B."/>
            <person name="Lorenzen E.D."/>
        </authorList>
    </citation>
    <scope>NUCLEOTIDE SEQUENCE [LARGE SCALE GENOMIC DNA]</scope>
    <source>
        <strain evidence="2">FinWhale-01</strain>
    </source>
</reference>
<name>A0A6A1QD54_BALPH</name>
<dbReference type="AlphaFoldDB" id="A0A6A1QD54"/>